<dbReference type="STRING" id="407821.A0A087TI06"/>
<dbReference type="InterPro" id="IPR013783">
    <property type="entry name" value="Ig-like_fold"/>
</dbReference>
<sequence>MSSTSVKMLWKVQGASGYIEGFYIRFRDLSGGSQKYNIITVLNGGSSSYVLSDLKKFTKYEFFLVPFYKGIEGPPSNSKIAQTLEDVPSAPPDSLKLRVNGHNSATLSWSPPPPQHRNGLLQGYSVRILDSSLHLHSQLTTNATTTSITLTNLTYGSTYDITVAALTSSGMGPFSSSIHPKIEYGAITTIGEKPTSVVSEIGDIVRQPWFIAVIGVIIFILLSIFFIVLFFKRRKAWKKGLQAHLSGPVHKADDVRVGVSARETLWINQAWHPVPPGKNCLPDDKLLNNVMPGVDHSYISGGTSDYAEVDTHNMTSFYKKELPTVPAPYATTTLINPSARHHSGSVHDGKSSGSEVSKKSDKMYDMEARLIEDCVTEQLLEARNVMSPSSDSGSYTTDEYGLPIRRKRLRSGQKGSVLNWMEFIPPPPDHPPSERGSPTHLPPNLRNPYPVRNIHSQIPLDNSSNLSHSPQVSRSLQSTALARHTHTTPWSHSLTRAQEDANRAPTPPPSMGTRYPIINNHVPLPQSYGSSPVVDRGIQSSLLSLASDPCPGMKKGSQERCAKISSLQKNPGVLYHELHPEPLAQEKVRYDNVMQNIKPEQHSPVSSIPDDVDYAPGHCAAPSWTSVTDRSSNSSARSSVASSSEGSVYTDSDFANVVARAAQNAGFHLFRPMSSPNQPSNLEMARTSSLLSPVHNC</sequence>
<dbReference type="PANTHER" id="PTHR13817:SF172">
    <property type="entry name" value="IG-LIKE DOMAIN-CONTAINING PROTEIN"/>
    <property type="match status" value="1"/>
</dbReference>
<dbReference type="InterPro" id="IPR050964">
    <property type="entry name" value="Striated_Muscle_Regulatory"/>
</dbReference>
<dbReference type="InterPro" id="IPR036116">
    <property type="entry name" value="FN3_sf"/>
</dbReference>
<feature type="transmembrane region" description="Helical" evidence="3">
    <location>
        <begin position="209"/>
        <end position="231"/>
    </location>
</feature>
<feature type="compositionally biased region" description="Polar residues" evidence="2">
    <location>
        <begin position="487"/>
        <end position="496"/>
    </location>
</feature>
<keyword evidence="3" id="KW-1133">Transmembrane helix</keyword>
<dbReference type="GO" id="GO:0031430">
    <property type="term" value="C:M band"/>
    <property type="evidence" value="ECO:0007669"/>
    <property type="project" value="TreeGrafter"/>
</dbReference>
<dbReference type="Proteomes" id="UP000054359">
    <property type="component" value="Unassembled WGS sequence"/>
</dbReference>
<name>A0A087TI06_STEMI</name>
<evidence type="ECO:0000313" key="5">
    <source>
        <dbReference type="EMBL" id="KFM64745.1"/>
    </source>
</evidence>
<evidence type="ECO:0000256" key="3">
    <source>
        <dbReference type="SAM" id="Phobius"/>
    </source>
</evidence>
<feature type="compositionally biased region" description="Basic and acidic residues" evidence="2">
    <location>
        <begin position="345"/>
        <end position="360"/>
    </location>
</feature>
<feature type="domain" description="Fibronectin type-III" evidence="4">
    <location>
        <begin position="1"/>
        <end position="86"/>
    </location>
</feature>
<dbReference type="GO" id="GO:0045214">
    <property type="term" value="P:sarcomere organization"/>
    <property type="evidence" value="ECO:0007669"/>
    <property type="project" value="TreeGrafter"/>
</dbReference>
<dbReference type="FunFam" id="2.60.40.10:FF:000028">
    <property type="entry name" value="Neuronal cell adhesion molecule"/>
    <property type="match status" value="1"/>
</dbReference>
<feature type="region of interest" description="Disordered" evidence="2">
    <location>
        <begin position="335"/>
        <end position="360"/>
    </location>
</feature>
<feature type="region of interest" description="Disordered" evidence="2">
    <location>
        <begin position="623"/>
        <end position="647"/>
    </location>
</feature>
<feature type="non-terminal residue" evidence="5">
    <location>
        <position position="697"/>
    </location>
</feature>
<dbReference type="Gene3D" id="2.60.40.10">
    <property type="entry name" value="Immunoglobulins"/>
    <property type="match status" value="2"/>
</dbReference>
<feature type="compositionally biased region" description="Polar residues" evidence="2">
    <location>
        <begin position="454"/>
        <end position="480"/>
    </location>
</feature>
<dbReference type="OrthoDB" id="428111at2759"/>
<dbReference type="SMART" id="SM00060">
    <property type="entry name" value="FN3"/>
    <property type="match status" value="1"/>
</dbReference>
<dbReference type="CDD" id="cd00063">
    <property type="entry name" value="FN3"/>
    <property type="match status" value="2"/>
</dbReference>
<feature type="region of interest" description="Disordered" evidence="2">
    <location>
        <begin position="423"/>
        <end position="513"/>
    </location>
</feature>
<dbReference type="FunFam" id="2.60.40.10:FF:001167">
    <property type="entry name" value="Roundabout 2, isoform B"/>
    <property type="match status" value="1"/>
</dbReference>
<dbReference type="AlphaFoldDB" id="A0A087TI06"/>
<evidence type="ECO:0000313" key="6">
    <source>
        <dbReference type="Proteomes" id="UP000054359"/>
    </source>
</evidence>
<organism evidence="5 6">
    <name type="scientific">Stegodyphus mimosarum</name>
    <name type="common">African social velvet spider</name>
    <dbReference type="NCBI Taxonomy" id="407821"/>
    <lineage>
        <taxon>Eukaryota</taxon>
        <taxon>Metazoa</taxon>
        <taxon>Ecdysozoa</taxon>
        <taxon>Arthropoda</taxon>
        <taxon>Chelicerata</taxon>
        <taxon>Arachnida</taxon>
        <taxon>Araneae</taxon>
        <taxon>Araneomorphae</taxon>
        <taxon>Entelegynae</taxon>
        <taxon>Eresoidea</taxon>
        <taxon>Eresidae</taxon>
        <taxon>Stegodyphus</taxon>
    </lineage>
</organism>
<keyword evidence="6" id="KW-1185">Reference proteome</keyword>
<dbReference type="PANTHER" id="PTHR13817">
    <property type="entry name" value="TITIN"/>
    <property type="match status" value="1"/>
</dbReference>
<protein>
    <submittedName>
        <fullName evidence="5">Roundabout-like protein</fullName>
    </submittedName>
</protein>
<keyword evidence="1" id="KW-0677">Repeat</keyword>
<dbReference type="Pfam" id="PF00041">
    <property type="entry name" value="fn3"/>
    <property type="match status" value="1"/>
</dbReference>
<keyword evidence="3" id="KW-0472">Membrane</keyword>
<evidence type="ECO:0000256" key="1">
    <source>
        <dbReference type="ARBA" id="ARBA00022737"/>
    </source>
</evidence>
<evidence type="ECO:0000256" key="2">
    <source>
        <dbReference type="SAM" id="MobiDB-lite"/>
    </source>
</evidence>
<keyword evidence="3" id="KW-0812">Transmembrane</keyword>
<gene>
    <name evidence="5" type="ORF">X975_19147</name>
</gene>
<dbReference type="InterPro" id="IPR003961">
    <property type="entry name" value="FN3_dom"/>
</dbReference>
<dbReference type="PRINTS" id="PR00014">
    <property type="entry name" value="FNTYPEIII"/>
</dbReference>
<proteinExistence type="predicted"/>
<dbReference type="SUPFAM" id="SSF49265">
    <property type="entry name" value="Fibronectin type III"/>
    <property type="match status" value="1"/>
</dbReference>
<accession>A0A087TI06</accession>
<feature type="domain" description="Fibronectin type-III" evidence="4">
    <location>
        <begin position="91"/>
        <end position="185"/>
    </location>
</feature>
<dbReference type="EMBL" id="KK115313">
    <property type="protein sequence ID" value="KFM64745.1"/>
    <property type="molecule type" value="Genomic_DNA"/>
</dbReference>
<evidence type="ECO:0000259" key="4">
    <source>
        <dbReference type="PROSITE" id="PS50853"/>
    </source>
</evidence>
<reference evidence="5 6" key="1">
    <citation type="submission" date="2013-11" db="EMBL/GenBank/DDBJ databases">
        <title>Genome sequencing of Stegodyphus mimosarum.</title>
        <authorList>
            <person name="Bechsgaard J."/>
        </authorList>
    </citation>
    <scope>NUCLEOTIDE SEQUENCE [LARGE SCALE GENOMIC DNA]</scope>
</reference>
<dbReference type="PROSITE" id="PS50853">
    <property type="entry name" value="FN3"/>
    <property type="match status" value="2"/>
</dbReference>